<evidence type="ECO:0000256" key="8">
    <source>
        <dbReference type="ARBA" id="ARBA00059299"/>
    </source>
</evidence>
<dbReference type="GO" id="GO:0032259">
    <property type="term" value="P:methylation"/>
    <property type="evidence" value="ECO:0007669"/>
    <property type="project" value="UniProtKB-KW"/>
</dbReference>
<dbReference type="PANTHER" id="PTHR12176">
    <property type="entry name" value="SAM-DEPENDENT METHYLTRANSFERASE SUPERFAMILY PROTEIN"/>
    <property type="match status" value="1"/>
</dbReference>
<evidence type="ECO:0000313" key="11">
    <source>
        <dbReference type="EMBL" id="KAK2148576.1"/>
    </source>
</evidence>
<evidence type="ECO:0000256" key="1">
    <source>
        <dbReference type="ARBA" id="ARBA00008361"/>
    </source>
</evidence>
<sequence>MTFPQTNNDYSKEEYWNSRYKEEDEFDWFSTYETLKLFLNDSIAKHDSILMLGCGNSTLSAEMYRDGYHNITNVDYSGVVIENMEEKYEDMTEMTWKVLDIRNLDALHQDFDVVLEKGTLDALLVNEKDPWFMSTEAETMLHQVLLQITRHLKTGGRFISITFVQPHFRKPLYARTEYDWSIRTFKFEKVFEYFYYVMTKGEVLSEADARLRDEYKQQLDQQPVRSCSPDSENEDYLFMISLSDEDD</sequence>
<keyword evidence="3" id="KW-0489">Methyltransferase</keyword>
<comment type="function">
    <text evidence="8">Protein-lysine methyltransferase that efficiently catalyzes three successive methylations on 'Lys-36' in eukaryotic translation elongation factor 1 alpha (EEF1A1 or EEF1A2).</text>
</comment>
<reference evidence="11" key="1">
    <citation type="journal article" date="2023" name="Mol. Biol. Evol.">
        <title>Third-Generation Sequencing Reveals the Adaptive Role of the Epigenome in Three Deep-Sea Polychaetes.</title>
        <authorList>
            <person name="Perez M."/>
            <person name="Aroh O."/>
            <person name="Sun Y."/>
            <person name="Lan Y."/>
            <person name="Juniper S.K."/>
            <person name="Young C.R."/>
            <person name="Angers B."/>
            <person name="Qian P.Y."/>
        </authorList>
    </citation>
    <scope>NUCLEOTIDE SEQUENCE</scope>
    <source>
        <strain evidence="11">P08H-3</strain>
    </source>
</reference>
<evidence type="ECO:0000256" key="4">
    <source>
        <dbReference type="ARBA" id="ARBA00022679"/>
    </source>
</evidence>
<comment type="catalytic activity">
    <reaction evidence="6">
        <text>N(6)-methyl-L-lysyl-[protein] + S-adenosyl-L-methionine = N(6),N(6)-dimethyl-L-lysyl-[protein] + S-adenosyl-L-homocysteine + H(+)</text>
        <dbReference type="Rhea" id="RHEA:54196"/>
        <dbReference type="Rhea" id="RHEA-COMP:13053"/>
        <dbReference type="Rhea" id="RHEA-COMP:13827"/>
        <dbReference type="ChEBI" id="CHEBI:15378"/>
        <dbReference type="ChEBI" id="CHEBI:57856"/>
        <dbReference type="ChEBI" id="CHEBI:59789"/>
        <dbReference type="ChEBI" id="CHEBI:61929"/>
        <dbReference type="ChEBI" id="CHEBI:61976"/>
    </reaction>
</comment>
<keyword evidence="2" id="KW-0597">Phosphoprotein</keyword>
<organism evidence="11 12">
    <name type="scientific">Paralvinella palmiformis</name>
    <dbReference type="NCBI Taxonomy" id="53620"/>
    <lineage>
        <taxon>Eukaryota</taxon>
        <taxon>Metazoa</taxon>
        <taxon>Spiralia</taxon>
        <taxon>Lophotrochozoa</taxon>
        <taxon>Annelida</taxon>
        <taxon>Polychaeta</taxon>
        <taxon>Sedentaria</taxon>
        <taxon>Canalipalpata</taxon>
        <taxon>Terebellida</taxon>
        <taxon>Terebelliformia</taxon>
        <taxon>Alvinellidae</taxon>
        <taxon>Paralvinella</taxon>
    </lineage>
</organism>
<keyword evidence="4" id="KW-0808">Transferase</keyword>
<dbReference type="Pfam" id="PF13847">
    <property type="entry name" value="Methyltransf_31"/>
    <property type="match status" value="1"/>
</dbReference>
<dbReference type="PANTHER" id="PTHR12176:SF80">
    <property type="entry name" value="EEF1A LYSINE METHYLTRANSFERASE 4"/>
    <property type="match status" value="1"/>
</dbReference>
<dbReference type="Gene3D" id="3.40.50.150">
    <property type="entry name" value="Vaccinia Virus protein VP39"/>
    <property type="match status" value="1"/>
</dbReference>
<evidence type="ECO:0000256" key="3">
    <source>
        <dbReference type="ARBA" id="ARBA00022603"/>
    </source>
</evidence>
<protein>
    <recommendedName>
        <fullName evidence="9">EEF1A lysine methyltransferase 4</fullName>
    </recommendedName>
</protein>
<evidence type="ECO:0000313" key="12">
    <source>
        <dbReference type="Proteomes" id="UP001208570"/>
    </source>
</evidence>
<comment type="similarity">
    <text evidence="1">Belongs to the methyltransferase superfamily.</text>
</comment>
<evidence type="ECO:0000256" key="5">
    <source>
        <dbReference type="ARBA" id="ARBA00022691"/>
    </source>
</evidence>
<dbReference type="AlphaFoldDB" id="A0AAD9J8S4"/>
<evidence type="ECO:0000256" key="9">
    <source>
        <dbReference type="ARBA" id="ARBA00067848"/>
    </source>
</evidence>
<dbReference type="FunFam" id="3.40.50.150:FF:000111">
    <property type="entry name" value="EEF1A lysine methyltransferase 4"/>
    <property type="match status" value="1"/>
</dbReference>
<dbReference type="GO" id="GO:0008168">
    <property type="term" value="F:methyltransferase activity"/>
    <property type="evidence" value="ECO:0007669"/>
    <property type="project" value="UniProtKB-KW"/>
</dbReference>
<dbReference type="InterPro" id="IPR025714">
    <property type="entry name" value="Methyltranfer_dom"/>
</dbReference>
<evidence type="ECO:0000256" key="7">
    <source>
        <dbReference type="ARBA" id="ARBA00052410"/>
    </source>
</evidence>
<accession>A0AAD9J8S4</accession>
<evidence type="ECO:0000256" key="6">
    <source>
        <dbReference type="ARBA" id="ARBA00048653"/>
    </source>
</evidence>
<comment type="catalytic activity">
    <reaction evidence="7">
        <text>N(6),N(6)-dimethyl-L-lysyl-[protein] + S-adenosyl-L-methionine = N(6),N(6),N(6)-trimethyl-L-lysyl-[protein] + S-adenosyl-L-homocysteine + H(+)</text>
        <dbReference type="Rhea" id="RHEA:54200"/>
        <dbReference type="Rhea" id="RHEA-COMP:13826"/>
        <dbReference type="Rhea" id="RHEA-COMP:13827"/>
        <dbReference type="ChEBI" id="CHEBI:15378"/>
        <dbReference type="ChEBI" id="CHEBI:57856"/>
        <dbReference type="ChEBI" id="CHEBI:59789"/>
        <dbReference type="ChEBI" id="CHEBI:61961"/>
        <dbReference type="ChEBI" id="CHEBI:61976"/>
    </reaction>
</comment>
<dbReference type="InterPro" id="IPR051419">
    <property type="entry name" value="Lys/N-term_MeTrsfase_sf"/>
</dbReference>
<name>A0AAD9J8S4_9ANNE</name>
<keyword evidence="12" id="KW-1185">Reference proteome</keyword>
<dbReference type="EMBL" id="JAODUP010000491">
    <property type="protein sequence ID" value="KAK2148576.1"/>
    <property type="molecule type" value="Genomic_DNA"/>
</dbReference>
<dbReference type="InterPro" id="IPR029063">
    <property type="entry name" value="SAM-dependent_MTases_sf"/>
</dbReference>
<gene>
    <name evidence="11" type="ORF">LSH36_491g03040</name>
</gene>
<dbReference type="CDD" id="cd02440">
    <property type="entry name" value="AdoMet_MTases"/>
    <property type="match status" value="1"/>
</dbReference>
<feature type="domain" description="Methyltransferase" evidence="10">
    <location>
        <begin position="45"/>
        <end position="164"/>
    </location>
</feature>
<comment type="caution">
    <text evidence="11">The sequence shown here is derived from an EMBL/GenBank/DDBJ whole genome shotgun (WGS) entry which is preliminary data.</text>
</comment>
<dbReference type="Proteomes" id="UP001208570">
    <property type="component" value="Unassembled WGS sequence"/>
</dbReference>
<evidence type="ECO:0000256" key="2">
    <source>
        <dbReference type="ARBA" id="ARBA00022553"/>
    </source>
</evidence>
<evidence type="ECO:0000259" key="10">
    <source>
        <dbReference type="Pfam" id="PF13847"/>
    </source>
</evidence>
<proteinExistence type="inferred from homology"/>
<keyword evidence="5" id="KW-0949">S-adenosyl-L-methionine</keyword>
<dbReference type="SUPFAM" id="SSF53335">
    <property type="entry name" value="S-adenosyl-L-methionine-dependent methyltransferases"/>
    <property type="match status" value="1"/>
</dbReference>